<protein>
    <submittedName>
        <fullName evidence="1">Uncharacterized protein</fullName>
    </submittedName>
</protein>
<dbReference type="AlphaFoldDB" id="A0A5N0UTH9"/>
<comment type="caution">
    <text evidence="1">The sequence shown here is derived from an EMBL/GenBank/DDBJ whole genome shotgun (WGS) entry which is preliminary data.</text>
</comment>
<evidence type="ECO:0000313" key="1">
    <source>
        <dbReference type="EMBL" id="KAA9155537.1"/>
    </source>
</evidence>
<keyword evidence="2" id="KW-1185">Reference proteome</keyword>
<sequence>MPGALFMPGEHSLNDLPLRVGSNRDLDRIATELTGIAVIQPQKPGGGPTLPLLEDADTEWAPIAAAIPLCGEAAAVSIVAELSPKQAELVAAVMDGCPMPAGRPSDELMERLGHPTATAAQRRNARSAVVSLWRTTRSRLVDLWAEAPPAIDRARLKSSREGNGHRS</sequence>
<dbReference type="Proteomes" id="UP000319769">
    <property type="component" value="Unassembled WGS sequence"/>
</dbReference>
<reference evidence="1" key="1">
    <citation type="submission" date="2019-09" db="EMBL/GenBank/DDBJ databases">
        <authorList>
            <person name="Teo W.F.A."/>
            <person name="Duangmal K."/>
        </authorList>
    </citation>
    <scope>NUCLEOTIDE SEQUENCE [LARGE SCALE GENOMIC DNA]</scope>
    <source>
        <strain evidence="1">K81G1</strain>
    </source>
</reference>
<organism evidence="1 2">
    <name type="scientific">Amycolatopsis acidicola</name>
    <dbReference type="NCBI Taxonomy" id="2596893"/>
    <lineage>
        <taxon>Bacteria</taxon>
        <taxon>Bacillati</taxon>
        <taxon>Actinomycetota</taxon>
        <taxon>Actinomycetes</taxon>
        <taxon>Pseudonocardiales</taxon>
        <taxon>Pseudonocardiaceae</taxon>
        <taxon>Amycolatopsis</taxon>
    </lineage>
</organism>
<evidence type="ECO:0000313" key="2">
    <source>
        <dbReference type="Proteomes" id="UP000319769"/>
    </source>
</evidence>
<dbReference type="EMBL" id="VMNW02000056">
    <property type="protein sequence ID" value="KAA9155537.1"/>
    <property type="molecule type" value="Genomic_DNA"/>
</dbReference>
<proteinExistence type="predicted"/>
<name>A0A5N0UTH9_9PSEU</name>
<accession>A0A5N0UTH9</accession>
<gene>
    <name evidence="1" type="ORF">FPZ12_029520</name>
</gene>
<dbReference type="RefSeq" id="WP_144748834.1">
    <property type="nucleotide sequence ID" value="NZ_VMNW02000056.1"/>
</dbReference>